<dbReference type="KEGG" id="cyc:PCC7424_1233"/>
<dbReference type="NCBIfam" id="NF037965">
    <property type="entry name" value="HetZ_rel_2"/>
    <property type="match status" value="1"/>
</dbReference>
<evidence type="ECO:0000313" key="2">
    <source>
        <dbReference type="Proteomes" id="UP000002384"/>
    </source>
</evidence>
<organism evidence="1 2">
    <name type="scientific">Gloeothece citriformis (strain PCC 7424)</name>
    <name type="common">Cyanothece sp. (strain PCC 7424)</name>
    <dbReference type="NCBI Taxonomy" id="65393"/>
    <lineage>
        <taxon>Bacteria</taxon>
        <taxon>Bacillati</taxon>
        <taxon>Cyanobacteriota</taxon>
        <taxon>Cyanophyceae</taxon>
        <taxon>Oscillatoriophycideae</taxon>
        <taxon>Chroococcales</taxon>
        <taxon>Aphanothecaceae</taxon>
        <taxon>Gloeothece</taxon>
        <taxon>Gloeothece citriformis</taxon>
    </lineage>
</organism>
<gene>
    <name evidence="1" type="ordered locus">PCC7424_1233</name>
</gene>
<evidence type="ECO:0000313" key="1">
    <source>
        <dbReference type="EMBL" id="ACK69681.1"/>
    </source>
</evidence>
<dbReference type="AlphaFoldDB" id="B7K7B3"/>
<dbReference type="Proteomes" id="UP000002384">
    <property type="component" value="Chromosome"/>
</dbReference>
<evidence type="ECO:0008006" key="3">
    <source>
        <dbReference type="Google" id="ProtNLM"/>
    </source>
</evidence>
<dbReference type="InterPro" id="IPR048033">
    <property type="entry name" value="HetZ-rel_2"/>
</dbReference>
<name>B7K7B3_GLOC7</name>
<accession>B7K7B3</accession>
<dbReference type="eggNOG" id="COG2197">
    <property type="taxonomic scope" value="Bacteria"/>
</dbReference>
<protein>
    <recommendedName>
        <fullName evidence="3">HetZ-related protein 2</fullName>
    </recommendedName>
</protein>
<dbReference type="RefSeq" id="WP_012598627.1">
    <property type="nucleotide sequence ID" value="NC_011729.1"/>
</dbReference>
<sequence>MSGERIDVTVKTNLLLPLAPLLNESGIVKPEAKVSQDKAINTTSCSVRLEKEWHSRLSQEDIELSEKVRNSIVNWLLGEDRQKFENLEPKSSKILSDGLNYRYRILRQRYLFVSPTQAYKNLLNRLGCVVTLRHKIRTWIALSRDRQRAVVDVLQEVIQELLNHDRYIQSQMTWISQCTQNERLRNSLLFATIEEYCLRPIRNRPLLSYRFVTYLRRQSRGGMTQVPQQEIIRILSEEVGTDENESSVNLLDTQAISQYQEVQDWHERQTLRLKVQENFELYLHSKLGQVAVDWLRLYLAGYSQEVIASRLNLPIKQMYRLREKVIYHGIKGFALKGNPELVANWLEISLKEHNLGLTPAQWTKFWSMLSNLQQEILTLSKSGQPLEMTGKELNLNKAQIFKQWNDIYLLAQTIRNDNL</sequence>
<proteinExistence type="predicted"/>
<dbReference type="EMBL" id="CP001291">
    <property type="protein sequence ID" value="ACK69681.1"/>
    <property type="molecule type" value="Genomic_DNA"/>
</dbReference>
<reference evidence="2" key="1">
    <citation type="journal article" date="2011" name="MBio">
        <title>Novel metabolic attributes of the genus Cyanothece, comprising a group of unicellular nitrogen-fixing Cyanobacteria.</title>
        <authorList>
            <person name="Bandyopadhyay A."/>
            <person name="Elvitigala T."/>
            <person name="Welsh E."/>
            <person name="Stockel J."/>
            <person name="Liberton M."/>
            <person name="Min H."/>
            <person name="Sherman L.A."/>
            <person name="Pakrasi H.B."/>
        </authorList>
    </citation>
    <scope>NUCLEOTIDE SEQUENCE [LARGE SCALE GENOMIC DNA]</scope>
    <source>
        <strain evidence="2">PCC 7424</strain>
    </source>
</reference>
<dbReference type="OrthoDB" id="417276at2"/>
<dbReference type="HOGENOM" id="CLU_061336_0_0_3"/>
<dbReference type="STRING" id="65393.PCC7424_1233"/>
<keyword evidence="2" id="KW-1185">Reference proteome</keyword>